<dbReference type="Pfam" id="PF00350">
    <property type="entry name" value="Dynamin_N"/>
    <property type="match status" value="1"/>
</dbReference>
<dbReference type="PANTHER" id="PTHR36681:SF3">
    <property type="entry name" value="NUCLEAR GTPASE, GERMINAL CENTER-ASSOCIATED, TANDEM DUPLICATE 3"/>
    <property type="match status" value="1"/>
</dbReference>
<comment type="caution">
    <text evidence="3">The sequence shown here is derived from an EMBL/GenBank/DDBJ whole genome shotgun (WGS) entry which is preliminary data.</text>
</comment>
<evidence type="ECO:0000313" key="3">
    <source>
        <dbReference type="EMBL" id="KAK3401814.1"/>
    </source>
</evidence>
<evidence type="ECO:0000313" key="4">
    <source>
        <dbReference type="Proteomes" id="UP001281003"/>
    </source>
</evidence>
<feature type="compositionally biased region" description="Acidic residues" evidence="1">
    <location>
        <begin position="1013"/>
        <end position="1026"/>
    </location>
</feature>
<dbReference type="InterPro" id="IPR045063">
    <property type="entry name" value="Dynamin_N"/>
</dbReference>
<proteinExistence type="predicted"/>
<gene>
    <name evidence="3" type="ORF">B0T20DRAFT_450764</name>
</gene>
<evidence type="ECO:0000259" key="2">
    <source>
        <dbReference type="Pfam" id="PF00350"/>
    </source>
</evidence>
<sequence>MKSTDHTNPNGRIDALDVLPPQVRVPMLEDSLDAGLKFSSELAQLIEHAVEESGDNEDDEADTEAFGREKLAQWIKDAVEIKKEHDQFEILVGVQGKTGAGKTSLLNALLGFKDLLPPNDALVATAAICQVGYNHCEDPKKAFRAEVTFRKGMEVKQELNRFFEDIKRRDQLEELKRTGELEDDDDNDLGEVVERIKATAEKIEPVWGYSLTELEGMSTQDLLTKSDPAVKLLNTVKKINSPDLATFAPAIKPYLDATTTTISGKAGHETRDMAVWPLIDHVKVWVKSDILRGGIVLVDLPGLGEVVETRAAVARKFYNKLAVTIVVSPSVRAADEKTAVDLMTENQEITMRMSGKLDDRGFCIVLSKADDGIDWETTARNQKRLDDIKMMKDLGKRFTHESAALNKLRPRLRKLCDDARSRNISAKKKQMLHAQLVEMNTKKRNHQKAILDLKRQRKRFHWGQIFAAVQHRTSILAQGINRYLKGRHAVFIKNCPGANVPFCPPKIFPVSVKAYWPLQKRTGDDDNDDAMPGTILEGFPDEAYTGIPALKSWLYEATIPQRERHMKALLHRLVVLYHNLQTWSDEECEKIKMNMTPEELQEMFLNSEYKLLETKLRTFGADLNKSVADCNPLKNTNQALDTCAEKCIDQVNKWIYKDPEGPNPHAKLAYGTFLGIIKAGGGCFLSRSKGQRVMYDWMDGLANTFKHQIVSQWVSSLHKKLPGLEAPARAAIDSRWDRRVDLIIGILKKNFPRQKTYLVTKTSALKSIKEEMKDLVGKALDDLAVNTDGLHKELAADMKDKWKLTFKKAASPKIKGKGSLKIRHQILIKHAETKADKIYKDAVNKMRKEVVDEINKFPNKLDAISMIALGKLREQVNLIMDKIVQYEKKEGDSDSIMGDSEGEEEDGLGGSEELRSQKAELQSKIRTVLYNWFSRWDRDTDDIPMTDADGADQKQETRTNWLKQSEIPTSFSMGDLKEDDNDDEMGDMCQEDTIDWYLDAQAEDDKLVIKKEEDDDEVKEEDSDSD</sequence>
<feature type="compositionally biased region" description="Polar residues" evidence="1">
    <location>
        <begin position="958"/>
        <end position="972"/>
    </location>
</feature>
<dbReference type="Proteomes" id="UP001281003">
    <property type="component" value="Unassembled WGS sequence"/>
</dbReference>
<feature type="compositionally biased region" description="Acidic residues" evidence="1">
    <location>
        <begin position="977"/>
        <end position="990"/>
    </location>
</feature>
<reference evidence="3" key="2">
    <citation type="submission" date="2023-07" db="EMBL/GenBank/DDBJ databases">
        <authorList>
            <consortium name="Lawrence Berkeley National Laboratory"/>
            <person name="Haridas S."/>
            <person name="Hensen N."/>
            <person name="Bonometti L."/>
            <person name="Westerberg I."/>
            <person name="Brannstrom I.O."/>
            <person name="Guillou S."/>
            <person name="Cros-Aarteil S."/>
            <person name="Calhoun S."/>
            <person name="Kuo A."/>
            <person name="Mondo S."/>
            <person name="Pangilinan J."/>
            <person name="Riley R."/>
            <person name="LaButti K."/>
            <person name="Andreopoulos B."/>
            <person name="Lipzen A."/>
            <person name="Chen C."/>
            <person name="Yanf M."/>
            <person name="Daum C."/>
            <person name="Ng V."/>
            <person name="Clum A."/>
            <person name="Steindorff A."/>
            <person name="Ohm R."/>
            <person name="Martin F."/>
            <person name="Silar P."/>
            <person name="Natvig D."/>
            <person name="Lalanne C."/>
            <person name="Gautier V."/>
            <person name="Ament-velasquez S.L."/>
            <person name="Kruys A."/>
            <person name="Hutchinson M.I."/>
            <person name="Powell A.J."/>
            <person name="Barry K."/>
            <person name="Miller A.N."/>
            <person name="Grigoriev I.V."/>
            <person name="Debuchy R."/>
            <person name="Gladieux P."/>
            <person name="Thoren M.H."/>
            <person name="Johannesson H."/>
        </authorList>
    </citation>
    <scope>NUCLEOTIDE SEQUENCE</scope>
    <source>
        <strain evidence="3">FGSC 1904</strain>
    </source>
</reference>
<dbReference type="PANTHER" id="PTHR36681">
    <property type="entry name" value="NUCLEAR GTPASE, GERMINAL CENTER-ASSOCIATED, TANDEM DUPLICATE 3"/>
    <property type="match status" value="1"/>
</dbReference>
<dbReference type="Gene3D" id="3.40.50.300">
    <property type="entry name" value="P-loop containing nucleotide triphosphate hydrolases"/>
    <property type="match status" value="1"/>
</dbReference>
<feature type="domain" description="Dynamin N-terminal" evidence="2">
    <location>
        <begin position="92"/>
        <end position="347"/>
    </location>
</feature>
<organism evidence="3 4">
    <name type="scientific">Sordaria brevicollis</name>
    <dbReference type="NCBI Taxonomy" id="83679"/>
    <lineage>
        <taxon>Eukaryota</taxon>
        <taxon>Fungi</taxon>
        <taxon>Dikarya</taxon>
        <taxon>Ascomycota</taxon>
        <taxon>Pezizomycotina</taxon>
        <taxon>Sordariomycetes</taxon>
        <taxon>Sordariomycetidae</taxon>
        <taxon>Sordariales</taxon>
        <taxon>Sordariaceae</taxon>
        <taxon>Sordaria</taxon>
    </lineage>
</organism>
<keyword evidence="4" id="KW-1185">Reference proteome</keyword>
<evidence type="ECO:0000256" key="1">
    <source>
        <dbReference type="SAM" id="MobiDB-lite"/>
    </source>
</evidence>
<feature type="region of interest" description="Disordered" evidence="1">
    <location>
        <begin position="890"/>
        <end position="916"/>
    </location>
</feature>
<accession>A0AAE0UFT5</accession>
<feature type="region of interest" description="Disordered" evidence="1">
    <location>
        <begin position="941"/>
        <end position="990"/>
    </location>
</feature>
<protein>
    <recommendedName>
        <fullName evidence="2">Dynamin N-terminal domain-containing protein</fullName>
    </recommendedName>
</protein>
<dbReference type="SUPFAM" id="SSF52540">
    <property type="entry name" value="P-loop containing nucleoside triphosphate hydrolases"/>
    <property type="match status" value="1"/>
</dbReference>
<reference evidence="3" key="1">
    <citation type="journal article" date="2023" name="Mol. Phylogenet. Evol.">
        <title>Genome-scale phylogeny and comparative genomics of the fungal order Sordariales.</title>
        <authorList>
            <person name="Hensen N."/>
            <person name="Bonometti L."/>
            <person name="Westerberg I."/>
            <person name="Brannstrom I.O."/>
            <person name="Guillou S."/>
            <person name="Cros-Aarteil S."/>
            <person name="Calhoun S."/>
            <person name="Haridas S."/>
            <person name="Kuo A."/>
            <person name="Mondo S."/>
            <person name="Pangilinan J."/>
            <person name="Riley R."/>
            <person name="LaButti K."/>
            <person name="Andreopoulos B."/>
            <person name="Lipzen A."/>
            <person name="Chen C."/>
            <person name="Yan M."/>
            <person name="Daum C."/>
            <person name="Ng V."/>
            <person name="Clum A."/>
            <person name="Steindorff A."/>
            <person name="Ohm R.A."/>
            <person name="Martin F."/>
            <person name="Silar P."/>
            <person name="Natvig D.O."/>
            <person name="Lalanne C."/>
            <person name="Gautier V."/>
            <person name="Ament-Velasquez S.L."/>
            <person name="Kruys A."/>
            <person name="Hutchinson M.I."/>
            <person name="Powell A.J."/>
            <person name="Barry K."/>
            <person name="Miller A.N."/>
            <person name="Grigoriev I.V."/>
            <person name="Debuchy R."/>
            <person name="Gladieux P."/>
            <person name="Hiltunen Thoren M."/>
            <person name="Johannesson H."/>
        </authorList>
    </citation>
    <scope>NUCLEOTIDE SEQUENCE</scope>
    <source>
        <strain evidence="3">FGSC 1904</strain>
    </source>
</reference>
<name>A0AAE0UFT5_SORBR</name>
<dbReference type="EMBL" id="JAUTDP010000002">
    <property type="protein sequence ID" value="KAK3401814.1"/>
    <property type="molecule type" value="Genomic_DNA"/>
</dbReference>
<dbReference type="AlphaFoldDB" id="A0AAE0UFT5"/>
<dbReference type="InterPro" id="IPR027417">
    <property type="entry name" value="P-loop_NTPase"/>
</dbReference>
<feature type="region of interest" description="Disordered" evidence="1">
    <location>
        <begin position="1006"/>
        <end position="1026"/>
    </location>
</feature>